<feature type="chain" id="PRO_5046234252" evidence="1">
    <location>
        <begin position="25"/>
        <end position="309"/>
    </location>
</feature>
<name>A0ABT8KVG7_9BACT</name>
<gene>
    <name evidence="2" type="ORF">QQ008_22340</name>
</gene>
<dbReference type="NCBIfam" id="TIGR03519">
    <property type="entry name" value="T9SS_PorP_fam"/>
    <property type="match status" value="1"/>
</dbReference>
<sequence length="309" mass="34985">MKKSLQYNFCVLVLVLCGYLPVSAQQDPLFTQYMFNGIALNPAYAGSHESVSISALYRNHWTGWNDGAGDTQTFSIHSPLNDNHVGLGLTVMRDKLWVTERLDVLSNFAYRIHLGKGKLSFGLQLGARKFSLDLSKLQDVAKDLDPLLSDVNSTVFNFGTGVYYYSNKFFIGFSVPQLVRNKFDSDDLSVKEDRHYFLSAGYVLGNWGSVKFKPSVLIKAVEGAPISYDINAHFLFLNDILWLGASWRSYNSLNWMAEIIIPKTNLRAGFSFDHDFNNTTRGLHGSSVEILLNYRFKLNKDVPLTPRYF</sequence>
<evidence type="ECO:0000313" key="3">
    <source>
        <dbReference type="Proteomes" id="UP001172082"/>
    </source>
</evidence>
<evidence type="ECO:0000313" key="2">
    <source>
        <dbReference type="EMBL" id="MDN5204149.1"/>
    </source>
</evidence>
<keyword evidence="3" id="KW-1185">Reference proteome</keyword>
<reference evidence="2" key="1">
    <citation type="submission" date="2023-06" db="EMBL/GenBank/DDBJ databases">
        <title>Genomic of Parafulvivirga corallium.</title>
        <authorList>
            <person name="Wang G."/>
        </authorList>
    </citation>
    <scope>NUCLEOTIDE SEQUENCE</scope>
    <source>
        <strain evidence="2">BMA10</strain>
    </source>
</reference>
<protein>
    <submittedName>
        <fullName evidence="2">Type IX secretion system membrane protein PorP/SprF</fullName>
    </submittedName>
</protein>
<organism evidence="2 3">
    <name type="scientific">Splendidivirga corallicola</name>
    <dbReference type="NCBI Taxonomy" id="3051826"/>
    <lineage>
        <taxon>Bacteria</taxon>
        <taxon>Pseudomonadati</taxon>
        <taxon>Bacteroidota</taxon>
        <taxon>Cytophagia</taxon>
        <taxon>Cytophagales</taxon>
        <taxon>Splendidivirgaceae</taxon>
        <taxon>Splendidivirga</taxon>
    </lineage>
</organism>
<comment type="caution">
    <text evidence="2">The sequence shown here is derived from an EMBL/GenBank/DDBJ whole genome shotgun (WGS) entry which is preliminary data.</text>
</comment>
<accession>A0ABT8KVG7</accession>
<dbReference type="Pfam" id="PF11751">
    <property type="entry name" value="PorP_SprF"/>
    <property type="match status" value="1"/>
</dbReference>
<dbReference type="EMBL" id="JAUJEA010000010">
    <property type="protein sequence ID" value="MDN5204149.1"/>
    <property type="molecule type" value="Genomic_DNA"/>
</dbReference>
<keyword evidence="1" id="KW-0732">Signal</keyword>
<proteinExistence type="predicted"/>
<evidence type="ECO:0000256" key="1">
    <source>
        <dbReference type="SAM" id="SignalP"/>
    </source>
</evidence>
<dbReference type="Proteomes" id="UP001172082">
    <property type="component" value="Unassembled WGS sequence"/>
</dbReference>
<dbReference type="RefSeq" id="WP_346754173.1">
    <property type="nucleotide sequence ID" value="NZ_JAUJEA010000010.1"/>
</dbReference>
<dbReference type="InterPro" id="IPR019861">
    <property type="entry name" value="PorP/SprF_Bacteroidetes"/>
</dbReference>
<feature type="signal peptide" evidence="1">
    <location>
        <begin position="1"/>
        <end position="24"/>
    </location>
</feature>